<feature type="compositionally biased region" description="Basic and acidic residues" evidence="1">
    <location>
        <begin position="556"/>
        <end position="578"/>
    </location>
</feature>
<feature type="compositionally biased region" description="Pro residues" evidence="1">
    <location>
        <begin position="175"/>
        <end position="192"/>
    </location>
</feature>
<dbReference type="SUPFAM" id="SSF54106">
    <property type="entry name" value="LysM domain"/>
    <property type="match status" value="2"/>
</dbReference>
<dbReference type="InterPro" id="IPR036779">
    <property type="entry name" value="LysM_dom_sf"/>
</dbReference>
<dbReference type="PANTHER" id="PTHR33734">
    <property type="entry name" value="LYSM DOMAIN-CONTAINING GPI-ANCHORED PROTEIN 2"/>
    <property type="match status" value="1"/>
</dbReference>
<organism evidence="3 4">
    <name type="scientific">Paenibacillus spongiae</name>
    <dbReference type="NCBI Taxonomy" id="2909671"/>
    <lineage>
        <taxon>Bacteria</taxon>
        <taxon>Bacillati</taxon>
        <taxon>Bacillota</taxon>
        <taxon>Bacilli</taxon>
        <taxon>Bacillales</taxon>
        <taxon>Paenibacillaceae</taxon>
        <taxon>Paenibacillus</taxon>
    </lineage>
</organism>
<feature type="domain" description="LysM" evidence="2">
    <location>
        <begin position="2"/>
        <end position="47"/>
    </location>
</feature>
<dbReference type="PROSITE" id="PS51782">
    <property type="entry name" value="LYSM"/>
    <property type="match status" value="2"/>
</dbReference>
<dbReference type="Pfam" id="PF01476">
    <property type="entry name" value="LysM"/>
    <property type="match status" value="2"/>
</dbReference>
<accession>A0ABY5S3Q4</accession>
<dbReference type="Proteomes" id="UP001057877">
    <property type="component" value="Chromosome"/>
</dbReference>
<name>A0ABY5S3Q4_9BACL</name>
<dbReference type="RefSeq" id="WP_258384190.1">
    <property type="nucleotide sequence ID" value="NZ_CP091430.1"/>
</dbReference>
<dbReference type="SMART" id="SM00257">
    <property type="entry name" value="LysM"/>
    <property type="match status" value="2"/>
</dbReference>
<feature type="domain" description="LysM" evidence="2">
    <location>
        <begin position="58"/>
        <end position="103"/>
    </location>
</feature>
<proteinExistence type="predicted"/>
<feature type="compositionally biased region" description="Basic residues" evidence="1">
    <location>
        <begin position="579"/>
        <end position="588"/>
    </location>
</feature>
<evidence type="ECO:0000259" key="2">
    <source>
        <dbReference type="PROSITE" id="PS51782"/>
    </source>
</evidence>
<feature type="region of interest" description="Disordered" evidence="1">
    <location>
        <begin position="151"/>
        <end position="192"/>
    </location>
</feature>
<sequence length="609" mass="63999">MKIHIVKKGESLYLIAQKYDVSLEELLKLNPNITNPDVINVGEKVKIPSKAADMNILHQHVVVQGDTLWKLSKAWGIPLSEMIKANPQLKNPNVLLTGEVVNIPKPGTSSNVMGMSEPLQDGGTHHPLHPKTVMQGVQGLMGKIPTAKIPTGVLGGKKPTAPIESNVPITETAPTPAPSPMPEQTPAQTPVPAPTAAALNVKPNVAPEVTANVTPNITPNISPNVMPNVAPAPMPMQMAAAEKPVEKKSYPVHVQYEQHIDLFQQYGVPATEVMSLYDMPKMPEAVSPMQTGHHPGYGHGHVSPAADGYGWHQSLVSPASHGMPDWCPPENVGASTLPWGAPSPVPHAYGHHVMPYPETGLSPFGMVENCGPYGLSPASEGPYGYGFGPHAVSPANEGWHGGYGHGAVSPASEGPHGYGYDHMGISPAEEGPHGYGFGPSAVSPANVGPHGYGYDHGAVSPANEGPHGYGYGHGAVLPAGEGPHGYGYDHMGVSPLSEGPHGYGHGGFGVGPMGVSPAPNAPWSMPSFSYGGGGQMLPAQTADVSEKPCKCGCKDKRTDEEAAEPEAKLKLSHNEKKTAARKPAKKAVVRAARTAPPKRRSESLPWINR</sequence>
<evidence type="ECO:0000313" key="4">
    <source>
        <dbReference type="Proteomes" id="UP001057877"/>
    </source>
</evidence>
<dbReference type="Gene3D" id="3.10.350.10">
    <property type="entry name" value="LysM domain"/>
    <property type="match status" value="2"/>
</dbReference>
<dbReference type="EMBL" id="CP091430">
    <property type="protein sequence ID" value="UVI28103.1"/>
    <property type="molecule type" value="Genomic_DNA"/>
</dbReference>
<dbReference type="PANTHER" id="PTHR33734:SF34">
    <property type="entry name" value="SPOIVD-ASSOCIATED FACTOR A"/>
    <property type="match status" value="1"/>
</dbReference>
<gene>
    <name evidence="3" type="ORF">L1F29_21935</name>
</gene>
<dbReference type="CDD" id="cd00118">
    <property type="entry name" value="LysM"/>
    <property type="match status" value="2"/>
</dbReference>
<dbReference type="InterPro" id="IPR018392">
    <property type="entry name" value="LysM"/>
</dbReference>
<evidence type="ECO:0000256" key="1">
    <source>
        <dbReference type="SAM" id="MobiDB-lite"/>
    </source>
</evidence>
<evidence type="ECO:0000313" key="3">
    <source>
        <dbReference type="EMBL" id="UVI28103.1"/>
    </source>
</evidence>
<keyword evidence="4" id="KW-1185">Reference proteome</keyword>
<protein>
    <submittedName>
        <fullName evidence="3">LysM peptidoglycan-binding domain-containing protein</fullName>
    </submittedName>
</protein>
<reference evidence="3" key="1">
    <citation type="submission" date="2022-01" db="EMBL/GenBank/DDBJ databases">
        <title>Paenibacillus spongiae sp. nov., isolated from marine sponge.</title>
        <authorList>
            <person name="Li Z."/>
            <person name="Zhang M."/>
        </authorList>
    </citation>
    <scope>NUCLEOTIDE SEQUENCE</scope>
    <source>
        <strain evidence="3">PHS-Z3</strain>
    </source>
</reference>
<feature type="region of interest" description="Disordered" evidence="1">
    <location>
        <begin position="556"/>
        <end position="609"/>
    </location>
</feature>